<evidence type="ECO:0000256" key="1">
    <source>
        <dbReference type="ARBA" id="ARBA00001933"/>
    </source>
</evidence>
<dbReference type="InterPro" id="IPR011079">
    <property type="entry name" value="Ala_racemase_C"/>
</dbReference>
<dbReference type="STRING" id="931089.CDES_03045"/>
<keyword evidence="9" id="KW-1185">Reference proteome</keyword>
<dbReference type="NCBIfam" id="TIGR00492">
    <property type="entry name" value="alr"/>
    <property type="match status" value="1"/>
</dbReference>
<dbReference type="InterPro" id="IPR001608">
    <property type="entry name" value="Ala_racemase_N"/>
</dbReference>
<dbReference type="GO" id="GO:0009252">
    <property type="term" value="P:peptidoglycan biosynthetic process"/>
    <property type="evidence" value="ECO:0007669"/>
    <property type="project" value="TreeGrafter"/>
</dbReference>
<keyword evidence="2 4" id="KW-0663">Pyridoxal phosphate</keyword>
<dbReference type="SMART" id="SM01005">
    <property type="entry name" value="Ala_racemase_C"/>
    <property type="match status" value="1"/>
</dbReference>
<dbReference type="KEGG" id="cdx:CDES_03045"/>
<evidence type="ECO:0000256" key="3">
    <source>
        <dbReference type="ARBA" id="ARBA00023235"/>
    </source>
</evidence>
<evidence type="ECO:0000256" key="6">
    <source>
        <dbReference type="PIRSR" id="PIRSR600821-52"/>
    </source>
</evidence>
<comment type="similarity">
    <text evidence="4">Belongs to the alanine racemase family.</text>
</comment>
<feature type="binding site" evidence="4 6">
    <location>
        <position position="317"/>
    </location>
    <ligand>
        <name>substrate</name>
    </ligand>
</feature>
<dbReference type="GO" id="GO:0008784">
    <property type="term" value="F:alanine racemase activity"/>
    <property type="evidence" value="ECO:0007669"/>
    <property type="project" value="UniProtKB-UniRule"/>
</dbReference>
<reference evidence="8 9" key="1">
    <citation type="submission" date="2014-08" db="EMBL/GenBank/DDBJ databases">
        <title>Complete genome sequence of Corynebacterium deserti GIMN1.010 (=DSM 45689), isolated from desert sand in western China.</title>
        <authorList>
            <person name="Ruckert C."/>
            <person name="Albersmeier A."/>
            <person name="Kalinowski J."/>
        </authorList>
    </citation>
    <scope>NUCLEOTIDE SEQUENCE [LARGE SCALE GENOMIC DNA]</scope>
    <source>
        <strain evidence="8 9">GIMN1.010</strain>
    </source>
</reference>
<keyword evidence="3 4" id="KW-0413">Isomerase</keyword>
<dbReference type="GO" id="GO:0030632">
    <property type="term" value="P:D-alanine biosynthetic process"/>
    <property type="evidence" value="ECO:0007669"/>
    <property type="project" value="UniProtKB-UniRule"/>
</dbReference>
<comment type="cofactor">
    <cofactor evidence="1 4 5">
        <name>pyridoxal 5'-phosphate</name>
        <dbReference type="ChEBI" id="CHEBI:597326"/>
    </cofactor>
</comment>
<dbReference type="CDD" id="cd00430">
    <property type="entry name" value="PLPDE_III_AR"/>
    <property type="match status" value="1"/>
</dbReference>
<dbReference type="SUPFAM" id="SSF50621">
    <property type="entry name" value="Alanine racemase C-terminal domain-like"/>
    <property type="match status" value="1"/>
</dbReference>
<evidence type="ECO:0000256" key="2">
    <source>
        <dbReference type="ARBA" id="ARBA00022898"/>
    </source>
</evidence>
<dbReference type="EC" id="5.1.1.1" evidence="4"/>
<gene>
    <name evidence="8" type="primary">alr</name>
    <name evidence="8" type="ORF">CDES_03045</name>
</gene>
<dbReference type="Pfam" id="PF00842">
    <property type="entry name" value="Ala_racemase_C"/>
    <property type="match status" value="1"/>
</dbReference>
<dbReference type="UniPathway" id="UPA00042">
    <property type="reaction ID" value="UER00497"/>
</dbReference>
<dbReference type="InterPro" id="IPR029066">
    <property type="entry name" value="PLP-binding_barrel"/>
</dbReference>
<dbReference type="Proteomes" id="UP000068067">
    <property type="component" value="Chromosome"/>
</dbReference>
<evidence type="ECO:0000256" key="5">
    <source>
        <dbReference type="PIRSR" id="PIRSR600821-50"/>
    </source>
</evidence>
<dbReference type="EMBL" id="CP009220">
    <property type="protein sequence ID" value="ALC05062.1"/>
    <property type="molecule type" value="Genomic_DNA"/>
</dbReference>
<dbReference type="PRINTS" id="PR00992">
    <property type="entry name" value="ALARACEMASE"/>
</dbReference>
<protein>
    <recommendedName>
        <fullName evidence="4">Alanine racemase</fullName>
        <ecNumber evidence="4">5.1.1.1</ecNumber>
    </recommendedName>
</protein>
<evidence type="ECO:0000256" key="4">
    <source>
        <dbReference type="HAMAP-Rule" id="MF_01201"/>
    </source>
</evidence>
<name>A0A0M4CVL6_9CORY</name>
<dbReference type="FunFam" id="3.20.20.10:FF:000002">
    <property type="entry name" value="Alanine racemase"/>
    <property type="match status" value="1"/>
</dbReference>
<proteinExistence type="inferred from homology"/>
<evidence type="ECO:0000259" key="7">
    <source>
        <dbReference type="SMART" id="SM01005"/>
    </source>
</evidence>
<dbReference type="SUPFAM" id="SSF51419">
    <property type="entry name" value="PLP-binding barrel"/>
    <property type="match status" value="1"/>
</dbReference>
<sequence>MRNLHLLVAELDTMNLLTTKIDLDAIASNTRLLKELVGDTKLMAVVKADAYNHGVDKVAPVIAANGADAFGVATLAEAIQLRQLGIDKEVLCWIWTPEQDFRKAIDLNIDLAVISKEHAQALIDTDVPHIRVSVKVDTGLHRSGVDEAEWEEVFALLHAAPHIEVTGLFTHLARADEPEEPETDRQKEKFLQAVESARSVGLECPTNHMCNSPATLTRPDMHFQMVRPGLALYGLEPISGLDHGLKAAMSWVGKVSVVKQISAGQGTSYGLTWRAHDNGYVAVVPAGYADGMPRMAQEKFSVTINGVDYPQVGRVCMDQIVISLGDNPHGVAAGDEAVIFGNGGHSATEFADRLGTINYEVVCRPTGRTIREYI</sequence>
<dbReference type="Gene3D" id="2.40.37.10">
    <property type="entry name" value="Lyase, Ornithine Decarboxylase, Chain A, domain 1"/>
    <property type="match status" value="1"/>
</dbReference>
<comment type="pathway">
    <text evidence="4">Amino-acid biosynthesis; D-alanine biosynthesis; D-alanine from L-alanine: step 1/1.</text>
</comment>
<feature type="active site" description="Proton acceptor; specific for L-alanine" evidence="4">
    <location>
        <position position="269"/>
    </location>
</feature>
<dbReference type="InterPro" id="IPR009006">
    <property type="entry name" value="Ala_racemase/Decarboxylase_C"/>
</dbReference>
<dbReference type="AlphaFoldDB" id="A0A0M4CVL6"/>
<feature type="active site" description="Proton acceptor; specific for D-alanine" evidence="4">
    <location>
        <position position="47"/>
    </location>
</feature>
<dbReference type="PANTHER" id="PTHR30511">
    <property type="entry name" value="ALANINE RACEMASE"/>
    <property type="match status" value="1"/>
</dbReference>
<evidence type="ECO:0000313" key="9">
    <source>
        <dbReference type="Proteomes" id="UP000068067"/>
    </source>
</evidence>
<dbReference type="GO" id="GO:0005829">
    <property type="term" value="C:cytosol"/>
    <property type="evidence" value="ECO:0007669"/>
    <property type="project" value="TreeGrafter"/>
</dbReference>
<dbReference type="PANTHER" id="PTHR30511:SF0">
    <property type="entry name" value="ALANINE RACEMASE, CATABOLIC-RELATED"/>
    <property type="match status" value="1"/>
</dbReference>
<dbReference type="PATRIC" id="fig|931089.4.peg.617"/>
<feature type="modified residue" description="N6-(pyridoxal phosphate)lysine" evidence="4 5">
    <location>
        <position position="47"/>
    </location>
</feature>
<dbReference type="GO" id="GO:0030170">
    <property type="term" value="F:pyridoxal phosphate binding"/>
    <property type="evidence" value="ECO:0007669"/>
    <property type="project" value="UniProtKB-UniRule"/>
</dbReference>
<dbReference type="Gene3D" id="3.20.20.10">
    <property type="entry name" value="Alanine racemase"/>
    <property type="match status" value="1"/>
</dbReference>
<dbReference type="Pfam" id="PF01168">
    <property type="entry name" value="Ala_racemase_N"/>
    <property type="match status" value="1"/>
</dbReference>
<dbReference type="HAMAP" id="MF_01201">
    <property type="entry name" value="Ala_racemase"/>
    <property type="match status" value="1"/>
</dbReference>
<comment type="catalytic activity">
    <reaction evidence="4">
        <text>L-alanine = D-alanine</text>
        <dbReference type="Rhea" id="RHEA:20249"/>
        <dbReference type="ChEBI" id="CHEBI:57416"/>
        <dbReference type="ChEBI" id="CHEBI:57972"/>
        <dbReference type="EC" id="5.1.1.1"/>
    </reaction>
</comment>
<feature type="binding site" evidence="4 6">
    <location>
        <position position="142"/>
    </location>
    <ligand>
        <name>substrate</name>
    </ligand>
</feature>
<comment type="function">
    <text evidence="4">Catalyzes the interconversion of L-alanine and D-alanine. May also act on other amino acids.</text>
</comment>
<dbReference type="InterPro" id="IPR000821">
    <property type="entry name" value="Ala_racemase"/>
</dbReference>
<organism evidence="8 9">
    <name type="scientific">Corynebacterium deserti GIMN1.010</name>
    <dbReference type="NCBI Taxonomy" id="931089"/>
    <lineage>
        <taxon>Bacteria</taxon>
        <taxon>Bacillati</taxon>
        <taxon>Actinomycetota</taxon>
        <taxon>Actinomycetes</taxon>
        <taxon>Mycobacteriales</taxon>
        <taxon>Corynebacteriaceae</taxon>
        <taxon>Corynebacterium</taxon>
    </lineage>
</organism>
<evidence type="ECO:0000313" key="8">
    <source>
        <dbReference type="EMBL" id="ALC05062.1"/>
    </source>
</evidence>
<feature type="domain" description="Alanine racemase C-terminal" evidence="7">
    <location>
        <begin position="248"/>
        <end position="374"/>
    </location>
</feature>
<accession>A0A0M4CVL6</accession>